<feature type="compositionally biased region" description="Acidic residues" evidence="1">
    <location>
        <begin position="96"/>
        <end position="108"/>
    </location>
</feature>
<protein>
    <submittedName>
        <fullName evidence="4">PRC-barrel domain-containing protein</fullName>
    </submittedName>
</protein>
<feature type="region of interest" description="Disordered" evidence="1">
    <location>
        <begin position="35"/>
        <end position="182"/>
    </location>
</feature>
<dbReference type="RefSeq" id="WP_093923669.1">
    <property type="nucleotide sequence ID" value="NZ_FOMW01000006.1"/>
</dbReference>
<reference evidence="4 5" key="1">
    <citation type="submission" date="2016-10" db="EMBL/GenBank/DDBJ databases">
        <authorList>
            <person name="de Groot N.N."/>
        </authorList>
    </citation>
    <scope>NUCLEOTIDE SEQUENCE [LARGE SCALE GENOMIC DNA]</scope>
    <source>
        <strain evidence="4 5">DSM 11443</strain>
    </source>
</reference>
<feature type="compositionally biased region" description="Low complexity" evidence="1">
    <location>
        <begin position="35"/>
        <end position="52"/>
    </location>
</feature>
<feature type="domain" description="PRC-barrel" evidence="3">
    <location>
        <begin position="199"/>
        <end position="262"/>
    </location>
</feature>
<dbReference type="AlphaFoldDB" id="A0A1I1ZEJ6"/>
<evidence type="ECO:0000256" key="2">
    <source>
        <dbReference type="SAM" id="SignalP"/>
    </source>
</evidence>
<dbReference type="InterPro" id="IPR027275">
    <property type="entry name" value="PRC-brl_dom"/>
</dbReference>
<keyword evidence="5" id="KW-1185">Reference proteome</keyword>
<feature type="compositionally biased region" description="Low complexity" evidence="1">
    <location>
        <begin position="109"/>
        <end position="167"/>
    </location>
</feature>
<evidence type="ECO:0000313" key="5">
    <source>
        <dbReference type="Proteomes" id="UP000198977"/>
    </source>
</evidence>
<evidence type="ECO:0000256" key="1">
    <source>
        <dbReference type="SAM" id="MobiDB-lite"/>
    </source>
</evidence>
<dbReference type="Pfam" id="PF05239">
    <property type="entry name" value="PRC"/>
    <property type="match status" value="1"/>
</dbReference>
<dbReference type="Proteomes" id="UP000198977">
    <property type="component" value="Unassembled WGS sequence"/>
</dbReference>
<proteinExistence type="predicted"/>
<dbReference type="Gene3D" id="2.30.30.240">
    <property type="entry name" value="PRC-barrel domain"/>
    <property type="match status" value="1"/>
</dbReference>
<dbReference type="PANTHER" id="PTHR36505:SF1">
    <property type="entry name" value="BLR1072 PROTEIN"/>
    <property type="match status" value="1"/>
</dbReference>
<accession>A0A1I1ZEJ6</accession>
<feature type="region of interest" description="Disordered" evidence="1">
    <location>
        <begin position="295"/>
        <end position="320"/>
    </location>
</feature>
<feature type="signal peptide" evidence="2">
    <location>
        <begin position="1"/>
        <end position="26"/>
    </location>
</feature>
<dbReference type="SUPFAM" id="SSF50346">
    <property type="entry name" value="PRC-barrel domain"/>
    <property type="match status" value="1"/>
</dbReference>
<feature type="compositionally biased region" description="Polar residues" evidence="1">
    <location>
        <begin position="56"/>
        <end position="65"/>
    </location>
</feature>
<dbReference type="PANTHER" id="PTHR36505">
    <property type="entry name" value="BLR1072 PROTEIN"/>
    <property type="match status" value="1"/>
</dbReference>
<dbReference type="OrthoDB" id="7727620at2"/>
<evidence type="ECO:0000313" key="4">
    <source>
        <dbReference type="EMBL" id="SFE28953.1"/>
    </source>
</evidence>
<organism evidence="4 5">
    <name type="scientific">Sulfitobacter brevis</name>
    <dbReference type="NCBI Taxonomy" id="74348"/>
    <lineage>
        <taxon>Bacteria</taxon>
        <taxon>Pseudomonadati</taxon>
        <taxon>Pseudomonadota</taxon>
        <taxon>Alphaproteobacteria</taxon>
        <taxon>Rhodobacterales</taxon>
        <taxon>Roseobacteraceae</taxon>
        <taxon>Sulfitobacter</taxon>
    </lineage>
</organism>
<feature type="compositionally biased region" description="Low complexity" evidence="1">
    <location>
        <begin position="76"/>
        <end position="95"/>
    </location>
</feature>
<feature type="chain" id="PRO_5011790142" evidence="2">
    <location>
        <begin position="27"/>
        <end position="320"/>
    </location>
</feature>
<evidence type="ECO:0000259" key="3">
    <source>
        <dbReference type="Pfam" id="PF05239"/>
    </source>
</evidence>
<name>A0A1I1ZEJ6_9RHOB</name>
<dbReference type="STRING" id="74348.SAMN04488523_106104"/>
<keyword evidence="2" id="KW-0732">Signal</keyword>
<dbReference type="EMBL" id="FOMW01000006">
    <property type="protein sequence ID" value="SFE28953.1"/>
    <property type="molecule type" value="Genomic_DNA"/>
</dbReference>
<dbReference type="InterPro" id="IPR011033">
    <property type="entry name" value="PRC_barrel-like_sf"/>
</dbReference>
<sequence length="320" mass="31955">MTNVMQTASRLALIATLSASPVVLLAQTATTDTAGTTDAAGTVDTSTGDAAAKMTTDANTSANTEGKTELADDAVSTSPDAEPSASADASGSASTDDTEVTAETEGSDDPSATTDMTADSDAASATTQTETTAEGATTETDTNVATESTDPAATTDTTATAQGSSDTVTTEPTAEAQTDMAADAPAKPVPGQIVMQSENTVLARDLLGSSVYSENGESIGDINNLIVSLDGKIDGVVIGVGGFLGLGEKDVAIEMASLKVSTDDRERTQLVTSASKADLEAAEAFVTADAQRAASQSLQTMPATDTGVSNTDATQPAVTE</sequence>
<gene>
    <name evidence="4" type="ORF">SAMN04488523_106104</name>
</gene>